<dbReference type="AlphaFoldDB" id="A0A4Y6VCJ5"/>
<evidence type="ECO:0000256" key="1">
    <source>
        <dbReference type="SAM" id="Phobius"/>
    </source>
</evidence>
<gene>
    <name evidence="2" type="ORF">D5366_11865</name>
</gene>
<keyword evidence="2" id="KW-0614">Plasmid</keyword>
<keyword evidence="1" id="KW-1133">Transmembrane helix</keyword>
<dbReference type="OrthoDB" id="7273031at2"/>
<geneLocation type="plasmid" evidence="2">
    <name>unnamed1</name>
</geneLocation>
<reference evidence="2 3" key="1">
    <citation type="submission" date="2018-09" db="EMBL/GenBank/DDBJ databases">
        <title>The complete genome sequence of Neokomagataea tanensis NBRC 106556(T).</title>
        <authorList>
            <person name="Chua K.-O."/>
            <person name="See-Too W.-S."/>
            <person name="Hong K.-W."/>
            <person name="Yin W.-F."/>
            <person name="Chan K.-G."/>
        </authorList>
    </citation>
    <scope>NUCLEOTIDE SEQUENCE [LARGE SCALE GENOMIC DNA]</scope>
    <source>
        <strain evidence="3">AH13 \ NBRC 106556</strain>
        <plasmid evidence="2 3">unnamed1</plasmid>
    </source>
</reference>
<keyword evidence="3" id="KW-1185">Reference proteome</keyword>
<feature type="transmembrane region" description="Helical" evidence="1">
    <location>
        <begin position="53"/>
        <end position="73"/>
    </location>
</feature>
<sequence length="165" mass="17801">MVIRIHDGEEASATRTPLEGGILGWAAVAMLGVCLVVIRVVPSNRASQVRRFAQIWAGGLFCFFAGVHRGASFYDAKGPQLSDPFIFLATHALGLGAILSSSNISWRALQVGALLNMAGDVRLARQGRLPRFLVRLRPAQLSTAFVLLILLEHSTPNHVLSSKSD</sequence>
<dbReference type="Proteomes" id="UP000317214">
    <property type="component" value="Plasmid unnamed1"/>
</dbReference>
<feature type="transmembrane region" description="Helical" evidence="1">
    <location>
        <begin position="85"/>
        <end position="106"/>
    </location>
</feature>
<keyword evidence="1" id="KW-0812">Transmembrane</keyword>
<dbReference type="RefSeq" id="WP_141494035.1">
    <property type="nucleotide sequence ID" value="NZ_CP032486.1"/>
</dbReference>
<feature type="transmembrane region" description="Helical" evidence="1">
    <location>
        <begin position="22"/>
        <end position="41"/>
    </location>
</feature>
<dbReference type="EMBL" id="CP032486">
    <property type="protein sequence ID" value="QDH26095.1"/>
    <property type="molecule type" value="Genomic_DNA"/>
</dbReference>
<proteinExistence type="predicted"/>
<accession>A0A4Y6VCJ5</accession>
<evidence type="ECO:0000313" key="2">
    <source>
        <dbReference type="EMBL" id="QDH26095.1"/>
    </source>
</evidence>
<name>A0A4Y6VCJ5_9PROT</name>
<organism evidence="2 3">
    <name type="scientific">Neokomagataea tanensis</name>
    <dbReference type="NCBI Taxonomy" id="661191"/>
    <lineage>
        <taxon>Bacteria</taxon>
        <taxon>Pseudomonadati</taxon>
        <taxon>Pseudomonadota</taxon>
        <taxon>Alphaproteobacteria</taxon>
        <taxon>Acetobacterales</taxon>
        <taxon>Acetobacteraceae</taxon>
        <taxon>Neokomagataea</taxon>
    </lineage>
</organism>
<keyword evidence="1" id="KW-0472">Membrane</keyword>
<dbReference type="KEGG" id="ntn:D5366_11865"/>
<protein>
    <submittedName>
        <fullName evidence="2">Uncharacterized protein</fullName>
    </submittedName>
</protein>
<evidence type="ECO:0000313" key="3">
    <source>
        <dbReference type="Proteomes" id="UP000317214"/>
    </source>
</evidence>